<dbReference type="EMBL" id="VDEP01000239">
    <property type="protein sequence ID" value="KAA1121183.1"/>
    <property type="molecule type" value="Genomic_DNA"/>
</dbReference>
<gene>
    <name evidence="2" type="ORF">PGT21_032444</name>
    <name evidence="3" type="ORF">PGTUg99_023551</name>
</gene>
<dbReference type="EMBL" id="VSWC01000002">
    <property type="protein sequence ID" value="KAA1118148.1"/>
    <property type="molecule type" value="Genomic_DNA"/>
</dbReference>
<proteinExistence type="predicted"/>
<reference evidence="4 5" key="1">
    <citation type="submission" date="2019-05" db="EMBL/GenBank/DDBJ databases">
        <title>Emergence of the Ug99 lineage of the wheat stem rust pathogen through somatic hybridization.</title>
        <authorList>
            <person name="Li F."/>
            <person name="Upadhyaya N.M."/>
            <person name="Sperschneider J."/>
            <person name="Matny O."/>
            <person name="Nguyen-Phuc H."/>
            <person name="Mago R."/>
            <person name="Raley C."/>
            <person name="Miller M.E."/>
            <person name="Silverstein K.A.T."/>
            <person name="Henningsen E."/>
            <person name="Hirsch C.D."/>
            <person name="Visser B."/>
            <person name="Pretorius Z.A."/>
            <person name="Steffenson B.J."/>
            <person name="Schwessinger B."/>
            <person name="Dodds P.N."/>
            <person name="Figueroa M."/>
        </authorList>
    </citation>
    <scope>NUCLEOTIDE SEQUENCE [LARGE SCALE GENOMIC DNA]</scope>
    <source>
        <strain evidence="2">21-0</strain>
        <strain evidence="3 5">Ug99</strain>
    </source>
</reference>
<feature type="chain" id="PRO_5036138043" evidence="1">
    <location>
        <begin position="20"/>
        <end position="57"/>
    </location>
</feature>
<sequence>MHHNLALVLVILFATQSWAGSACPVGTTKKDCSTPGHEPCVCCFDRFGLPVGTRRCS</sequence>
<evidence type="ECO:0000256" key="1">
    <source>
        <dbReference type="SAM" id="SignalP"/>
    </source>
</evidence>
<accession>A0A5B0QY09</accession>
<evidence type="ECO:0000313" key="4">
    <source>
        <dbReference type="Proteomes" id="UP000324748"/>
    </source>
</evidence>
<dbReference type="Proteomes" id="UP000325313">
    <property type="component" value="Unassembled WGS sequence"/>
</dbReference>
<evidence type="ECO:0000313" key="5">
    <source>
        <dbReference type="Proteomes" id="UP000325313"/>
    </source>
</evidence>
<dbReference type="Proteomes" id="UP000324748">
    <property type="component" value="Unassembled WGS sequence"/>
</dbReference>
<evidence type="ECO:0000313" key="3">
    <source>
        <dbReference type="EMBL" id="KAA1121183.1"/>
    </source>
</evidence>
<keyword evidence="1" id="KW-0732">Signal</keyword>
<evidence type="ECO:0000313" key="2">
    <source>
        <dbReference type="EMBL" id="KAA1118148.1"/>
    </source>
</evidence>
<name>A0A5B0QY09_PUCGR</name>
<feature type="signal peptide" evidence="1">
    <location>
        <begin position="1"/>
        <end position="19"/>
    </location>
</feature>
<keyword evidence="4" id="KW-1185">Reference proteome</keyword>
<dbReference type="AlphaFoldDB" id="A0A5B0QY09"/>
<organism evidence="2 4">
    <name type="scientific">Puccinia graminis f. sp. tritici</name>
    <dbReference type="NCBI Taxonomy" id="56615"/>
    <lineage>
        <taxon>Eukaryota</taxon>
        <taxon>Fungi</taxon>
        <taxon>Dikarya</taxon>
        <taxon>Basidiomycota</taxon>
        <taxon>Pucciniomycotina</taxon>
        <taxon>Pucciniomycetes</taxon>
        <taxon>Pucciniales</taxon>
        <taxon>Pucciniaceae</taxon>
        <taxon>Puccinia</taxon>
    </lineage>
</organism>
<protein>
    <submittedName>
        <fullName evidence="2">Uncharacterized protein</fullName>
    </submittedName>
</protein>
<comment type="caution">
    <text evidence="2">The sequence shown here is derived from an EMBL/GenBank/DDBJ whole genome shotgun (WGS) entry which is preliminary data.</text>
</comment>